<evidence type="ECO:0000259" key="4">
    <source>
        <dbReference type="Pfam" id="PF01464"/>
    </source>
</evidence>
<dbReference type="SUPFAM" id="SSF48435">
    <property type="entry name" value="Bacterial muramidases"/>
    <property type="match status" value="1"/>
</dbReference>
<dbReference type="OrthoDB" id="9815002at2"/>
<dbReference type="GO" id="GO:0004553">
    <property type="term" value="F:hydrolase activity, hydrolyzing O-glycosyl compounds"/>
    <property type="evidence" value="ECO:0007669"/>
    <property type="project" value="InterPro"/>
</dbReference>
<dbReference type="CDD" id="cd13401">
    <property type="entry name" value="Slt70-like"/>
    <property type="match status" value="1"/>
</dbReference>
<dbReference type="SUPFAM" id="SSF53955">
    <property type="entry name" value="Lysozyme-like"/>
    <property type="match status" value="1"/>
</dbReference>
<dbReference type="InterPro" id="IPR008939">
    <property type="entry name" value="Lytic_TGlycosylase_superhlx_U"/>
</dbReference>
<comment type="similarity">
    <text evidence="1">Belongs to the transglycosylase Slt family.</text>
</comment>
<evidence type="ECO:0000256" key="3">
    <source>
        <dbReference type="ARBA" id="ARBA00022729"/>
    </source>
</evidence>
<accession>A0A5B8LNA2</accession>
<dbReference type="PANTHER" id="PTHR37423:SF2">
    <property type="entry name" value="MEMBRANE-BOUND LYTIC MUREIN TRANSGLYCOSYLASE C"/>
    <property type="match status" value="1"/>
</dbReference>
<dbReference type="AlphaFoldDB" id="A0A5B8LNA2"/>
<dbReference type="GO" id="GO:0042597">
    <property type="term" value="C:periplasmic space"/>
    <property type="evidence" value="ECO:0007669"/>
    <property type="project" value="InterPro"/>
</dbReference>
<evidence type="ECO:0000256" key="2">
    <source>
        <dbReference type="ARBA" id="ARBA00009387"/>
    </source>
</evidence>
<comment type="similarity">
    <text evidence="2">Belongs to the virb1 family.</text>
</comment>
<proteinExistence type="inferred from homology"/>
<reference evidence="5 6" key="1">
    <citation type="submission" date="2019-07" db="EMBL/GenBank/DDBJ databases">
        <title>Full genome sequence of Sphingomonas sp. 4R-6-7(HKS19).</title>
        <authorList>
            <person name="Im W.-T."/>
        </authorList>
    </citation>
    <scope>NUCLEOTIDE SEQUENCE [LARGE SCALE GENOMIC DNA]</scope>
    <source>
        <strain evidence="5 6">HKS19</strain>
    </source>
</reference>
<name>A0A5B8LNA2_9SPHN</name>
<dbReference type="Pfam" id="PF01464">
    <property type="entry name" value="SLT"/>
    <property type="match status" value="1"/>
</dbReference>
<dbReference type="PANTHER" id="PTHR37423">
    <property type="entry name" value="SOLUBLE LYTIC MUREIN TRANSGLYCOSYLASE-RELATED"/>
    <property type="match status" value="1"/>
</dbReference>
<evidence type="ECO:0000313" key="5">
    <source>
        <dbReference type="EMBL" id="QDZ09114.1"/>
    </source>
</evidence>
<feature type="domain" description="Transglycosylase SLT" evidence="4">
    <location>
        <begin position="375"/>
        <end position="479"/>
    </location>
</feature>
<dbReference type="Gene3D" id="1.25.20.10">
    <property type="entry name" value="Bacterial muramidases"/>
    <property type="match status" value="1"/>
</dbReference>
<keyword evidence="3" id="KW-0732">Signal</keyword>
<dbReference type="EMBL" id="CP042306">
    <property type="protein sequence ID" value="QDZ09114.1"/>
    <property type="molecule type" value="Genomic_DNA"/>
</dbReference>
<dbReference type="Proteomes" id="UP000315673">
    <property type="component" value="Chromosome"/>
</dbReference>
<dbReference type="KEGG" id="spai:FPZ24_08900"/>
<keyword evidence="6" id="KW-1185">Reference proteome</keyword>
<dbReference type="Gene3D" id="1.10.530.10">
    <property type="match status" value="1"/>
</dbReference>
<dbReference type="InterPro" id="IPR023346">
    <property type="entry name" value="Lysozyme-like_dom_sf"/>
</dbReference>
<dbReference type="InterPro" id="IPR008258">
    <property type="entry name" value="Transglycosylase_SLT_dom_1"/>
</dbReference>
<protein>
    <submittedName>
        <fullName evidence="5">Lytic transglycosylase domain-containing protein</fullName>
    </submittedName>
</protein>
<evidence type="ECO:0000313" key="6">
    <source>
        <dbReference type="Proteomes" id="UP000315673"/>
    </source>
</evidence>
<evidence type="ECO:0000256" key="1">
    <source>
        <dbReference type="ARBA" id="ARBA00007734"/>
    </source>
</evidence>
<sequence length="536" mass="58500">MTRGIPSQLDSGQRDGYRAVFKAIREQRWVDAQIQLTTMKPGPLHSIAAAQLYLAKGSPKVENDPLLAILANAPELPQAPAIAKILMSRGVVTPGLPVPQKLIWANGASTRGRAATTKYDLASAELALKMQPFIKGDMGPEAQALLEATPNLTPDAQTEWQQRVAWIYFLQGDDMNARAMAAKASIGNGDWAVQGQWVGGLAAWRQGDCTAAGQAFVSVAARASDVELRAAGLYWAARADMKCAKPQLVEARLKNAAQLDETFYGMLARQQLGIKEQPRVSDELMLADWDKLQNRPNVRVAAALVEIGETDLADDVLKQQAKIGPSIEYASLVRLTETLDLPETLMWLGNNCPQGVKAPTIARFPAPKWTPDGGWTIDKALVYAHALQESRFKRNVISPAGAYGLMQIMPAAAVDYARERGITVDRGALTMPSVNMAVGQRTLERLSTQSFANGSLIKVMAAYNAGPVPVTEWNAIVKDGGDPLLYIESIPYWETRGYVTTVMRNYWMYEAKDGRLKSPSREALAQGKWPKFPGAK</sequence>
<organism evidence="5 6">
    <name type="scientific">Sphingomonas panacisoli</name>
    <dbReference type="NCBI Taxonomy" id="1813879"/>
    <lineage>
        <taxon>Bacteria</taxon>
        <taxon>Pseudomonadati</taxon>
        <taxon>Pseudomonadota</taxon>
        <taxon>Alphaproteobacteria</taxon>
        <taxon>Sphingomonadales</taxon>
        <taxon>Sphingomonadaceae</taxon>
        <taxon>Sphingomonas</taxon>
    </lineage>
</organism>
<gene>
    <name evidence="5" type="ORF">FPZ24_08900</name>
</gene>